<name>A0A437MGR5_9PROT</name>
<dbReference type="GO" id="GO:0003700">
    <property type="term" value="F:DNA-binding transcription factor activity"/>
    <property type="evidence" value="ECO:0007669"/>
    <property type="project" value="InterPro"/>
</dbReference>
<gene>
    <name evidence="5" type="ORF">EOD42_10555</name>
</gene>
<dbReference type="GO" id="GO:0003677">
    <property type="term" value="F:DNA binding"/>
    <property type="evidence" value="ECO:0007669"/>
    <property type="project" value="UniProtKB-KW"/>
</dbReference>
<dbReference type="InterPro" id="IPR008920">
    <property type="entry name" value="TF_FadR/GntR_C"/>
</dbReference>
<evidence type="ECO:0000259" key="4">
    <source>
        <dbReference type="PROSITE" id="PS50949"/>
    </source>
</evidence>
<dbReference type="CDD" id="cd07377">
    <property type="entry name" value="WHTH_GntR"/>
    <property type="match status" value="1"/>
</dbReference>
<sequence length="232" mass="25078">MSMVMPVNLSTFEAPPSLTEQAARQLRRDIISTRLEPGSSLSEATLSASMGLGKAPIRAALARLSDEGLIAALPRRGWVVSLVTIRDIHEVFDLRLLLEPEAARRAAGRVDAEHLKTLDGVCAAGYQPGNGDSAIDFLEANRAFHVAVAELSGNARLARQLGRLLDESTRMLVMGLMRRDRTGEMAHEHEELIAALALGRAEEAARIMHEQVDASRKMVLAALTSPELGISV</sequence>
<dbReference type="InterPro" id="IPR011711">
    <property type="entry name" value="GntR_C"/>
</dbReference>
<dbReference type="Proteomes" id="UP000282957">
    <property type="component" value="Unassembled WGS sequence"/>
</dbReference>
<dbReference type="InterPro" id="IPR000524">
    <property type="entry name" value="Tscrpt_reg_HTH_GntR"/>
</dbReference>
<dbReference type="PANTHER" id="PTHR43537:SF24">
    <property type="entry name" value="GLUCONATE OPERON TRANSCRIPTIONAL REPRESSOR"/>
    <property type="match status" value="1"/>
</dbReference>
<proteinExistence type="predicted"/>
<dbReference type="EMBL" id="SACL01000003">
    <property type="protein sequence ID" value="RVT96839.1"/>
    <property type="molecule type" value="Genomic_DNA"/>
</dbReference>
<evidence type="ECO:0000313" key="6">
    <source>
        <dbReference type="Proteomes" id="UP000282957"/>
    </source>
</evidence>
<dbReference type="SMART" id="SM00345">
    <property type="entry name" value="HTH_GNTR"/>
    <property type="match status" value="1"/>
</dbReference>
<dbReference type="Gene3D" id="1.10.10.10">
    <property type="entry name" value="Winged helix-like DNA-binding domain superfamily/Winged helix DNA-binding domain"/>
    <property type="match status" value="1"/>
</dbReference>
<evidence type="ECO:0000256" key="1">
    <source>
        <dbReference type="ARBA" id="ARBA00023015"/>
    </source>
</evidence>
<keyword evidence="1" id="KW-0805">Transcription regulation</keyword>
<evidence type="ECO:0000313" key="5">
    <source>
        <dbReference type="EMBL" id="RVT96839.1"/>
    </source>
</evidence>
<reference evidence="5 6" key="1">
    <citation type="submission" date="2019-01" db="EMBL/GenBank/DDBJ databases">
        <authorList>
            <person name="Chen W.-M."/>
        </authorList>
    </citation>
    <scope>NUCLEOTIDE SEQUENCE [LARGE SCALE GENOMIC DNA]</scope>
    <source>
        <strain evidence="5 6">CCP-6</strain>
    </source>
</reference>
<keyword evidence="3" id="KW-0804">Transcription</keyword>
<evidence type="ECO:0000256" key="3">
    <source>
        <dbReference type="ARBA" id="ARBA00023163"/>
    </source>
</evidence>
<accession>A0A437MGR5</accession>
<dbReference type="OrthoDB" id="7260290at2"/>
<dbReference type="Gene3D" id="1.20.120.530">
    <property type="entry name" value="GntR ligand-binding domain-like"/>
    <property type="match status" value="1"/>
</dbReference>
<dbReference type="RefSeq" id="WP_127787487.1">
    <property type="nucleotide sequence ID" value="NZ_SACL01000003.1"/>
</dbReference>
<keyword evidence="6" id="KW-1185">Reference proteome</keyword>
<keyword evidence="2" id="KW-0238">DNA-binding</keyword>
<organism evidence="5 6">
    <name type="scientific">Rhodovarius crocodyli</name>
    <dbReference type="NCBI Taxonomy" id="1979269"/>
    <lineage>
        <taxon>Bacteria</taxon>
        <taxon>Pseudomonadati</taxon>
        <taxon>Pseudomonadota</taxon>
        <taxon>Alphaproteobacteria</taxon>
        <taxon>Acetobacterales</taxon>
        <taxon>Roseomonadaceae</taxon>
        <taxon>Rhodovarius</taxon>
    </lineage>
</organism>
<feature type="domain" description="HTH gntR-type" evidence="4">
    <location>
        <begin position="16"/>
        <end position="83"/>
    </location>
</feature>
<dbReference type="PROSITE" id="PS50949">
    <property type="entry name" value="HTH_GNTR"/>
    <property type="match status" value="1"/>
</dbReference>
<dbReference type="InterPro" id="IPR036388">
    <property type="entry name" value="WH-like_DNA-bd_sf"/>
</dbReference>
<dbReference type="InterPro" id="IPR036390">
    <property type="entry name" value="WH_DNA-bd_sf"/>
</dbReference>
<dbReference type="AlphaFoldDB" id="A0A437MGR5"/>
<dbReference type="SUPFAM" id="SSF48008">
    <property type="entry name" value="GntR ligand-binding domain-like"/>
    <property type="match status" value="1"/>
</dbReference>
<dbReference type="Pfam" id="PF00392">
    <property type="entry name" value="GntR"/>
    <property type="match status" value="1"/>
</dbReference>
<dbReference type="Pfam" id="PF07729">
    <property type="entry name" value="FCD"/>
    <property type="match status" value="1"/>
</dbReference>
<evidence type="ECO:0000256" key="2">
    <source>
        <dbReference type="ARBA" id="ARBA00023125"/>
    </source>
</evidence>
<dbReference type="SUPFAM" id="SSF46785">
    <property type="entry name" value="Winged helix' DNA-binding domain"/>
    <property type="match status" value="1"/>
</dbReference>
<protein>
    <submittedName>
        <fullName evidence="5">GntR family transcriptional regulator</fullName>
    </submittedName>
</protein>
<comment type="caution">
    <text evidence="5">The sequence shown here is derived from an EMBL/GenBank/DDBJ whole genome shotgun (WGS) entry which is preliminary data.</text>
</comment>
<dbReference type="PANTHER" id="PTHR43537">
    <property type="entry name" value="TRANSCRIPTIONAL REGULATOR, GNTR FAMILY"/>
    <property type="match status" value="1"/>
</dbReference>
<dbReference type="SMART" id="SM00895">
    <property type="entry name" value="FCD"/>
    <property type="match status" value="1"/>
</dbReference>